<reference evidence="2" key="1">
    <citation type="submission" date="2016-04" db="EMBL/GenBank/DDBJ databases">
        <title>The genome sequence project of a novel Fervidobacterium isolate from a hot spring in Thailand.</title>
        <authorList>
            <person name="Gonzalez J.M."/>
            <person name="Cuecas A."/>
            <person name="Kanoksilapatham W."/>
        </authorList>
    </citation>
    <scope>NUCLEOTIDE SEQUENCE [LARGE SCALE GENOMIC DNA]</scope>
    <source>
        <strain evidence="2">FC2004</strain>
    </source>
</reference>
<protein>
    <submittedName>
        <fullName evidence="1">Uncharacterized protein</fullName>
    </submittedName>
</protein>
<dbReference type="AlphaFoldDB" id="A0A1E3G2A1"/>
<accession>A0A1E3G2A1</accession>
<evidence type="ECO:0000313" key="1">
    <source>
        <dbReference type="EMBL" id="ODN30250.1"/>
    </source>
</evidence>
<sequence>MRNELEAFEFLKEKLFNELLFSLTKEKLCTFLLQAFLISEGNATIKTINGQRVFFINQGFEFSRDFLKLSTRLGIKPSKLESIIMQIKMQTIIETQNEKEYVREIIFHTEEAIEIRSNSEGKTQLVLFIRDKVARDIIERTLKKENKSYDYSFNRDILILSREALKVIMNEFLSEDDIKEFKSRINIMDRKEMIAAIVDTLFQKLLGQEGLRLVRKLFDFIKEVISQDVSS</sequence>
<dbReference type="Proteomes" id="UP000094570">
    <property type="component" value="Unassembled WGS sequence"/>
</dbReference>
<keyword evidence="2" id="KW-1185">Reference proteome</keyword>
<comment type="caution">
    <text evidence="1">The sequence shown here is derived from an EMBL/GenBank/DDBJ whole genome shotgun (WGS) entry which is preliminary data.</text>
</comment>
<proteinExistence type="predicted"/>
<gene>
    <name evidence="1" type="ORF">A4H02_06750</name>
</gene>
<name>A0A1E3G2A1_9BACT</name>
<evidence type="ECO:0000313" key="2">
    <source>
        <dbReference type="Proteomes" id="UP000094570"/>
    </source>
</evidence>
<dbReference type="RefSeq" id="WP_069293404.1">
    <property type="nucleotide sequence ID" value="NZ_CP140110.1"/>
</dbReference>
<dbReference type="EMBL" id="LWAF01000009">
    <property type="protein sequence ID" value="ODN30250.1"/>
    <property type="molecule type" value="Genomic_DNA"/>
</dbReference>
<organism evidence="1 2">
    <name type="scientific">Fervidobacterium thailandense</name>
    <dbReference type="NCBI Taxonomy" id="1008305"/>
    <lineage>
        <taxon>Bacteria</taxon>
        <taxon>Thermotogati</taxon>
        <taxon>Thermotogota</taxon>
        <taxon>Thermotogae</taxon>
        <taxon>Thermotogales</taxon>
        <taxon>Fervidobacteriaceae</taxon>
        <taxon>Fervidobacterium</taxon>
    </lineage>
</organism>